<proteinExistence type="predicted"/>
<sequence>MASRGMGLKPTEFLDFVQEVVNKDKRKTPFVNFRPGYDRYYAFMRRNRHIIEMRTENSLETCRAKLTKKKTDYWYISFRDFLSVKGLIDKPKCIWNADESGFSMESVSSKVIHKSKTSISSSSSDRWPQGYNPLTGALYGSDTAYIKKGWMDASTFAKFLDNFHLHAGEERPVALLIDSVSSHIFMPAFELACKRGIELYRIVPNAMHLMQPLDVGVFGPLKQRWHQVVRSHTRISPVINAFRSSGIYPVDTSTVIKNEHLKPGITFGSAQSKSLDESTTESSLEIPEPDHQQPSGSSLALEKLETALTTPIKAKYTKRIKEGYDVEGQSPCYYVYKKLLSTTCPKTVTNKPITASVCEPSENVQSKPAVQSETNVENEPVCGLDMRHLHSYQLHRTKLKRKSQIDDLPNNLTSSDS</sequence>
<feature type="region of interest" description="Disordered" evidence="1">
    <location>
        <begin position="267"/>
        <end position="297"/>
    </location>
</feature>
<evidence type="ECO:0000313" key="3">
    <source>
        <dbReference type="EMBL" id="WAR03996.1"/>
    </source>
</evidence>
<organism evidence="3 4">
    <name type="scientific">Mya arenaria</name>
    <name type="common">Soft-shell clam</name>
    <dbReference type="NCBI Taxonomy" id="6604"/>
    <lineage>
        <taxon>Eukaryota</taxon>
        <taxon>Metazoa</taxon>
        <taxon>Spiralia</taxon>
        <taxon>Lophotrochozoa</taxon>
        <taxon>Mollusca</taxon>
        <taxon>Bivalvia</taxon>
        <taxon>Autobranchia</taxon>
        <taxon>Heteroconchia</taxon>
        <taxon>Euheterodonta</taxon>
        <taxon>Imparidentia</taxon>
        <taxon>Neoheterodontei</taxon>
        <taxon>Myida</taxon>
        <taxon>Myoidea</taxon>
        <taxon>Myidae</taxon>
        <taxon>Mya</taxon>
    </lineage>
</organism>
<gene>
    <name evidence="3" type="ORF">MAR_010554</name>
</gene>
<evidence type="ECO:0000259" key="2">
    <source>
        <dbReference type="Pfam" id="PF03184"/>
    </source>
</evidence>
<evidence type="ECO:0000256" key="1">
    <source>
        <dbReference type="SAM" id="MobiDB-lite"/>
    </source>
</evidence>
<dbReference type="PANTHER" id="PTHR19303:SF74">
    <property type="entry name" value="POGO TRANSPOSABLE ELEMENT WITH KRAB DOMAIN"/>
    <property type="match status" value="1"/>
</dbReference>
<accession>A0ABY7E4V5</accession>
<name>A0ABY7E4V5_MYAAR</name>
<dbReference type="InterPro" id="IPR050863">
    <property type="entry name" value="CenT-Element_Derived"/>
</dbReference>
<dbReference type="Pfam" id="PF03184">
    <property type="entry name" value="DDE_1"/>
    <property type="match status" value="1"/>
</dbReference>
<protein>
    <recommendedName>
        <fullName evidence="2">DDE-1 domain-containing protein</fullName>
    </recommendedName>
</protein>
<dbReference type="PANTHER" id="PTHR19303">
    <property type="entry name" value="TRANSPOSON"/>
    <property type="match status" value="1"/>
</dbReference>
<keyword evidence="4" id="KW-1185">Reference proteome</keyword>
<feature type="domain" description="DDE-1" evidence="2">
    <location>
        <begin position="146"/>
        <end position="227"/>
    </location>
</feature>
<dbReference type="EMBL" id="CP111015">
    <property type="protein sequence ID" value="WAR03996.1"/>
    <property type="molecule type" value="Genomic_DNA"/>
</dbReference>
<dbReference type="Proteomes" id="UP001164746">
    <property type="component" value="Chromosome 4"/>
</dbReference>
<evidence type="ECO:0000313" key="4">
    <source>
        <dbReference type="Proteomes" id="UP001164746"/>
    </source>
</evidence>
<dbReference type="InterPro" id="IPR004875">
    <property type="entry name" value="DDE_SF_endonuclease_dom"/>
</dbReference>
<reference evidence="3" key="1">
    <citation type="submission" date="2022-11" db="EMBL/GenBank/DDBJ databases">
        <title>Centuries of genome instability and evolution in soft-shell clam transmissible cancer (bioRxiv).</title>
        <authorList>
            <person name="Hart S.F.M."/>
            <person name="Yonemitsu M.A."/>
            <person name="Giersch R.M."/>
            <person name="Beal B.F."/>
            <person name="Arriagada G."/>
            <person name="Davis B.W."/>
            <person name="Ostrander E.A."/>
            <person name="Goff S.P."/>
            <person name="Metzger M.J."/>
        </authorList>
    </citation>
    <scope>NUCLEOTIDE SEQUENCE</scope>
    <source>
        <strain evidence="3">MELC-2E11</strain>
        <tissue evidence="3">Siphon/mantle</tissue>
    </source>
</reference>